<dbReference type="OrthoDB" id="4217569at2759"/>
<feature type="signal peptide" evidence="3">
    <location>
        <begin position="1"/>
        <end position="20"/>
    </location>
</feature>
<dbReference type="Pfam" id="PF08031">
    <property type="entry name" value="BBE"/>
    <property type="match status" value="1"/>
</dbReference>
<keyword evidence="6" id="KW-1185">Reference proteome</keyword>
<dbReference type="RefSeq" id="XP_013330979.1">
    <property type="nucleotide sequence ID" value="XM_013475525.1"/>
</dbReference>
<dbReference type="InterPro" id="IPR006094">
    <property type="entry name" value="Oxid_FAD_bind_N"/>
</dbReference>
<proteinExistence type="inferred from homology"/>
<feature type="domain" description="FAD-binding PCMH-type" evidence="4">
    <location>
        <begin position="116"/>
        <end position="305"/>
    </location>
</feature>
<sequence length="591" mass="62235">MRSPALLALALAGTAAAVNGSAHCHCQPSQPCWPSPDAWNRLNASLSGRLVALRPVAAVCHDPDYDAAACAQLQANSNNSAFLAAQPGALQWENWAAWPARGQQCYVETGRSVPCGQGRIPLYSAQVESVEDIQTTVRFAAANNIKLTIRNTGHSFLGQSSAPNSLQIDTSRLNSISIVDSWTPQLPPGVHGPPPQGVPAATFGAGVQMHGAYTALNKAGRIIAGGSSSTVGVAGGFLQGGGHGILGHLAGMGSDNALEFTVVTANGSVVTANSYQNQDLFWALRGGGGGTWGVVVNATVKTYPDYPVTAASIGFTTAQPSAAYWAGVEACNAHLVSLNDQGATGYYYITPYSQVSANSTVATFNLYLFFVNQTDTGFVNRTLAPMLAAMQQATGIAPTVDIGTVPTMTSLMLSIFPGADSDGYLVLLGSRLLSRSFLGSSTGPAKMAQTFQRLGLQPMEYIQGLLVAGGQVAANAGVVDSALNPAWRTAALHLIFIRAWMANMPLATQNVLAQKITNVDMPLLEALEPGPMAAYPNEANAYQPNFQQVFWGDNYPRLYKIKQAVDPTNLFISRLGVGSEDWDDDGACRRH</sequence>
<reference evidence="5 6" key="1">
    <citation type="submission" date="2015-04" db="EMBL/GenBank/DDBJ databases">
        <authorList>
            <person name="Heijne W.H."/>
            <person name="Fedorova N.D."/>
            <person name="Nierman W.C."/>
            <person name="Vollebregt A.W."/>
            <person name="Zhao Z."/>
            <person name="Wu L."/>
            <person name="Kumar M."/>
            <person name="Stam H."/>
            <person name="van den Berg M.A."/>
            <person name="Pel H.J."/>
        </authorList>
    </citation>
    <scope>NUCLEOTIDE SEQUENCE [LARGE SCALE GENOMIC DNA]</scope>
    <source>
        <strain evidence="5 6">CBS 393.64</strain>
    </source>
</reference>
<gene>
    <name evidence="5" type="ORF">T310_1607</name>
</gene>
<keyword evidence="3" id="KW-0732">Signal</keyword>
<evidence type="ECO:0000313" key="5">
    <source>
        <dbReference type="EMBL" id="KKA24367.1"/>
    </source>
</evidence>
<feature type="chain" id="PRO_5002482287" evidence="3">
    <location>
        <begin position="21"/>
        <end position="591"/>
    </location>
</feature>
<comment type="similarity">
    <text evidence="1">Belongs to the oxygen-dependent FAD-linked oxidoreductase family.</text>
</comment>
<evidence type="ECO:0000313" key="6">
    <source>
        <dbReference type="Proteomes" id="UP000053958"/>
    </source>
</evidence>
<dbReference type="GO" id="GO:0016491">
    <property type="term" value="F:oxidoreductase activity"/>
    <property type="evidence" value="ECO:0007669"/>
    <property type="project" value="UniProtKB-KW"/>
</dbReference>
<dbReference type="InterPro" id="IPR012951">
    <property type="entry name" value="BBE"/>
</dbReference>
<dbReference type="EMBL" id="LASV01000064">
    <property type="protein sequence ID" value="KKA24367.1"/>
    <property type="molecule type" value="Genomic_DNA"/>
</dbReference>
<evidence type="ECO:0000256" key="2">
    <source>
        <dbReference type="ARBA" id="ARBA00023002"/>
    </source>
</evidence>
<dbReference type="SUPFAM" id="SSF56176">
    <property type="entry name" value="FAD-binding/transporter-associated domain-like"/>
    <property type="match status" value="1"/>
</dbReference>
<evidence type="ECO:0000256" key="3">
    <source>
        <dbReference type="SAM" id="SignalP"/>
    </source>
</evidence>
<dbReference type="Proteomes" id="UP000053958">
    <property type="component" value="Unassembled WGS sequence"/>
</dbReference>
<dbReference type="STRING" id="1408163.A0A0F4Z1G9"/>
<protein>
    <submittedName>
        <fullName evidence="5">FAD/FMN-containing dehydrogenase</fullName>
    </submittedName>
</protein>
<dbReference type="InterPro" id="IPR036318">
    <property type="entry name" value="FAD-bd_PCMH-like_sf"/>
</dbReference>
<dbReference type="AlphaFoldDB" id="A0A0F4Z1G9"/>
<dbReference type="Pfam" id="PF01565">
    <property type="entry name" value="FAD_binding_4"/>
    <property type="match status" value="1"/>
</dbReference>
<evidence type="ECO:0000259" key="4">
    <source>
        <dbReference type="PROSITE" id="PS51387"/>
    </source>
</evidence>
<comment type="caution">
    <text evidence="5">The sequence shown here is derived from an EMBL/GenBank/DDBJ whole genome shotgun (WGS) entry which is preliminary data.</text>
</comment>
<accession>A0A0F4Z1G9</accession>
<evidence type="ECO:0000256" key="1">
    <source>
        <dbReference type="ARBA" id="ARBA00005466"/>
    </source>
</evidence>
<dbReference type="InterPro" id="IPR050432">
    <property type="entry name" value="FAD-linked_Oxidoreductases_BP"/>
</dbReference>
<dbReference type="PANTHER" id="PTHR13878:SF155">
    <property type="entry name" value="ALCOHOL OXIDASE, PUTATIVE (AFU_ORTHOLOGUE AFUA_4G00430)-RELATED"/>
    <property type="match status" value="1"/>
</dbReference>
<dbReference type="GeneID" id="25313958"/>
<dbReference type="GO" id="GO:0071949">
    <property type="term" value="F:FAD binding"/>
    <property type="evidence" value="ECO:0007669"/>
    <property type="project" value="InterPro"/>
</dbReference>
<dbReference type="Gene3D" id="3.30.465.10">
    <property type="match status" value="2"/>
</dbReference>
<dbReference type="InterPro" id="IPR016169">
    <property type="entry name" value="FAD-bd_PCMH_sub2"/>
</dbReference>
<organism evidence="5 6">
    <name type="scientific">Rasamsonia emersonii (strain ATCC 16479 / CBS 393.64 / IMI 116815)</name>
    <dbReference type="NCBI Taxonomy" id="1408163"/>
    <lineage>
        <taxon>Eukaryota</taxon>
        <taxon>Fungi</taxon>
        <taxon>Dikarya</taxon>
        <taxon>Ascomycota</taxon>
        <taxon>Pezizomycotina</taxon>
        <taxon>Eurotiomycetes</taxon>
        <taxon>Eurotiomycetidae</taxon>
        <taxon>Eurotiales</taxon>
        <taxon>Trichocomaceae</taxon>
        <taxon>Rasamsonia</taxon>
    </lineage>
</organism>
<dbReference type="PANTHER" id="PTHR13878">
    <property type="entry name" value="GULONOLACTONE OXIDASE"/>
    <property type="match status" value="1"/>
</dbReference>
<dbReference type="InterPro" id="IPR016166">
    <property type="entry name" value="FAD-bd_PCMH"/>
</dbReference>
<dbReference type="PROSITE" id="PS51387">
    <property type="entry name" value="FAD_PCMH"/>
    <property type="match status" value="1"/>
</dbReference>
<name>A0A0F4Z1G9_RASE3</name>
<keyword evidence="2" id="KW-0560">Oxidoreductase</keyword>